<evidence type="ECO:0000256" key="1">
    <source>
        <dbReference type="SAM" id="MobiDB-lite"/>
    </source>
</evidence>
<sequence length="107" mass="11543">MPIYEYEPLDRDCLMCSGRVEVIQGISDPPLVYCPYCGLGVKRVISKASIAVSKKVDPEKAAERGFSTFRRVGKGAWEKVAGPGDSDSPPPTDAPKDGVIDVSQLDD</sequence>
<dbReference type="NCBIfam" id="TIGR02605">
    <property type="entry name" value="CxxC_CxxC_SSSS"/>
    <property type="match status" value="1"/>
</dbReference>
<evidence type="ECO:0000313" key="4">
    <source>
        <dbReference type="Proteomes" id="UP000662873"/>
    </source>
</evidence>
<protein>
    <submittedName>
        <fullName evidence="3">Regulatory protein, FmdB family</fullName>
    </submittedName>
</protein>
<evidence type="ECO:0000313" key="3">
    <source>
        <dbReference type="EMBL" id="BBO24843.1"/>
    </source>
</evidence>
<feature type="region of interest" description="Disordered" evidence="1">
    <location>
        <begin position="77"/>
        <end position="107"/>
    </location>
</feature>
<name>A0A809RBB9_9BACT</name>
<feature type="domain" description="Putative regulatory protein FmdB zinc ribbon" evidence="2">
    <location>
        <begin position="1"/>
        <end position="46"/>
    </location>
</feature>
<dbReference type="Pfam" id="PF09723">
    <property type="entry name" value="Zn_ribbon_8"/>
    <property type="match status" value="1"/>
</dbReference>
<dbReference type="EMBL" id="AP021858">
    <property type="protein sequence ID" value="BBO24843.1"/>
    <property type="molecule type" value="Genomic_DNA"/>
</dbReference>
<dbReference type="AlphaFoldDB" id="A0A809RBB9"/>
<dbReference type="KEGG" id="npy:NPRO_24380"/>
<proteinExistence type="predicted"/>
<dbReference type="Proteomes" id="UP000662873">
    <property type="component" value="Chromosome"/>
</dbReference>
<gene>
    <name evidence="3" type="ORF">NPRO_24380</name>
</gene>
<reference evidence="3" key="1">
    <citation type="journal article" name="DNA Res.">
        <title>The physiological potential of anammox bacteria as revealed by their core genome structure.</title>
        <authorList>
            <person name="Okubo T."/>
            <person name="Toyoda A."/>
            <person name="Fukuhara K."/>
            <person name="Uchiyama I."/>
            <person name="Harigaya Y."/>
            <person name="Kuroiwa M."/>
            <person name="Suzuki T."/>
            <person name="Murakami Y."/>
            <person name="Suwa Y."/>
            <person name="Takami H."/>
        </authorList>
    </citation>
    <scope>NUCLEOTIDE SEQUENCE</scope>
    <source>
        <strain evidence="3">317325-2</strain>
    </source>
</reference>
<organism evidence="3 4">
    <name type="scientific">Candidatus Nitrosymbiomonas proteolyticus</name>
    <dbReference type="NCBI Taxonomy" id="2608984"/>
    <lineage>
        <taxon>Bacteria</taxon>
        <taxon>Bacillati</taxon>
        <taxon>Armatimonadota</taxon>
        <taxon>Armatimonadota incertae sedis</taxon>
        <taxon>Candidatus Nitrosymbiomonas</taxon>
    </lineage>
</organism>
<evidence type="ECO:0000259" key="2">
    <source>
        <dbReference type="SMART" id="SM00834"/>
    </source>
</evidence>
<dbReference type="SMART" id="SM00834">
    <property type="entry name" value="CxxC_CXXC_SSSS"/>
    <property type="match status" value="1"/>
</dbReference>
<dbReference type="InterPro" id="IPR013429">
    <property type="entry name" value="Regulatory_FmdB_Zinc_ribbon"/>
</dbReference>
<accession>A0A809RBB9</accession>